<comment type="caution">
    <text evidence="7">The sequence shown here is derived from an EMBL/GenBank/DDBJ whole genome shotgun (WGS) entry which is preliminary data.</text>
</comment>
<comment type="subcellular location">
    <subcellularLocation>
        <location evidence="1">Membrane</location>
        <topology evidence="1">Multi-pass membrane protein</topology>
    </subcellularLocation>
</comment>
<dbReference type="Pfam" id="PF00999">
    <property type="entry name" value="Na_H_Exchanger"/>
    <property type="match status" value="1"/>
</dbReference>
<feature type="transmembrane region" description="Helical" evidence="5">
    <location>
        <begin position="74"/>
        <end position="90"/>
    </location>
</feature>
<evidence type="ECO:0000256" key="3">
    <source>
        <dbReference type="ARBA" id="ARBA00022989"/>
    </source>
</evidence>
<gene>
    <name evidence="7" type="ORF">O0I10_010366</name>
</gene>
<reference evidence="7 8" key="1">
    <citation type="submission" date="2023-03" db="EMBL/GenBank/DDBJ databases">
        <title>Genome sequence of Lichtheimia ornata CBS 291.66.</title>
        <authorList>
            <person name="Mohabir J.T."/>
            <person name="Shea T.P."/>
            <person name="Kurbessoian T."/>
            <person name="Berby B."/>
            <person name="Fontaine J."/>
            <person name="Livny J."/>
            <person name="Gnirke A."/>
            <person name="Stajich J.E."/>
            <person name="Cuomo C.A."/>
        </authorList>
    </citation>
    <scope>NUCLEOTIDE SEQUENCE [LARGE SCALE GENOMIC DNA]</scope>
    <source>
        <strain evidence="7">CBS 291.66</strain>
    </source>
</reference>
<dbReference type="RefSeq" id="XP_058338832.1">
    <property type="nucleotide sequence ID" value="XM_058490348.1"/>
</dbReference>
<dbReference type="GO" id="GO:0042391">
    <property type="term" value="P:regulation of membrane potential"/>
    <property type="evidence" value="ECO:0007669"/>
    <property type="project" value="InterPro"/>
</dbReference>
<dbReference type="InterPro" id="IPR004712">
    <property type="entry name" value="Na+/H+_antiporter_fungi"/>
</dbReference>
<dbReference type="GO" id="GO:0015385">
    <property type="term" value="F:sodium:proton antiporter activity"/>
    <property type="evidence" value="ECO:0007669"/>
    <property type="project" value="InterPro"/>
</dbReference>
<feature type="transmembrane region" description="Helical" evidence="5">
    <location>
        <begin position="398"/>
        <end position="418"/>
    </location>
</feature>
<proteinExistence type="predicted"/>
<protein>
    <recommendedName>
        <fullName evidence="6">Cation/H+ exchanger transmembrane domain-containing protein</fullName>
    </recommendedName>
</protein>
<keyword evidence="3 5" id="KW-1133">Transmembrane helix</keyword>
<keyword evidence="2 5" id="KW-0812">Transmembrane</keyword>
<feature type="transmembrane region" description="Helical" evidence="5">
    <location>
        <begin position="207"/>
        <end position="225"/>
    </location>
</feature>
<dbReference type="EMBL" id="JARTCD010000069">
    <property type="protein sequence ID" value="KAJ8653918.1"/>
    <property type="molecule type" value="Genomic_DNA"/>
</dbReference>
<dbReference type="Proteomes" id="UP001234581">
    <property type="component" value="Unassembled WGS sequence"/>
</dbReference>
<keyword evidence="4 5" id="KW-0472">Membrane</keyword>
<dbReference type="GO" id="GO:0005886">
    <property type="term" value="C:plasma membrane"/>
    <property type="evidence" value="ECO:0007669"/>
    <property type="project" value="InterPro"/>
</dbReference>
<feature type="transmembrane region" description="Helical" evidence="5">
    <location>
        <begin position="6"/>
        <end position="28"/>
    </location>
</feature>
<dbReference type="GeneID" id="83217770"/>
<evidence type="ECO:0000313" key="8">
    <source>
        <dbReference type="Proteomes" id="UP001234581"/>
    </source>
</evidence>
<keyword evidence="8" id="KW-1185">Reference proteome</keyword>
<evidence type="ECO:0000256" key="2">
    <source>
        <dbReference type="ARBA" id="ARBA00022692"/>
    </source>
</evidence>
<feature type="transmembrane region" description="Helical" evidence="5">
    <location>
        <begin position="40"/>
        <end position="59"/>
    </location>
</feature>
<evidence type="ECO:0000256" key="1">
    <source>
        <dbReference type="ARBA" id="ARBA00004141"/>
    </source>
</evidence>
<dbReference type="PANTHER" id="PTHR31382">
    <property type="entry name" value="NA(+)/H(+) ANTIPORTER"/>
    <property type="match status" value="1"/>
</dbReference>
<evidence type="ECO:0000256" key="5">
    <source>
        <dbReference type="SAM" id="Phobius"/>
    </source>
</evidence>
<evidence type="ECO:0000256" key="4">
    <source>
        <dbReference type="ARBA" id="ARBA00023136"/>
    </source>
</evidence>
<dbReference type="AlphaFoldDB" id="A0AAD7XV14"/>
<organism evidence="7 8">
    <name type="scientific">Lichtheimia ornata</name>
    <dbReference type="NCBI Taxonomy" id="688661"/>
    <lineage>
        <taxon>Eukaryota</taxon>
        <taxon>Fungi</taxon>
        <taxon>Fungi incertae sedis</taxon>
        <taxon>Mucoromycota</taxon>
        <taxon>Mucoromycotina</taxon>
        <taxon>Mucoromycetes</taxon>
        <taxon>Mucorales</taxon>
        <taxon>Lichtheimiaceae</taxon>
        <taxon>Lichtheimia</taxon>
    </lineage>
</organism>
<dbReference type="PANTHER" id="PTHR31382:SF1">
    <property type="entry name" value="SODIUM ION_PROTON EXCHANGER (EUROFUNG)"/>
    <property type="match status" value="1"/>
</dbReference>
<evidence type="ECO:0000259" key="6">
    <source>
        <dbReference type="Pfam" id="PF00999"/>
    </source>
</evidence>
<dbReference type="GO" id="GO:0120029">
    <property type="term" value="P:proton export across plasma membrane"/>
    <property type="evidence" value="ECO:0007669"/>
    <property type="project" value="InterPro"/>
</dbReference>
<sequence>MDSEYQVSLITCIFGGFILLYGLCSLGLKEKLYMSEARKSIVIATLYGIFIGPLGVGLVDLEGWDGKHELTREFSRIAIGIQVMVVGITLPKKYLIKEARSLSILLVLVMSTMWIVSALCVWLVFPNLTFLEALMIASCFTPTDPVLANSIVQGHFAEKYVPNHVRNIIVAESGANDGLGYPFLFIAMFLIQMPTGEAWIRWTLEVMLYQIALSIFIGFVTGFLARKLLRLAHDRKLVDEESFSIYALALALFLIGWVGALGSDDLLACFIAGCSFTWDGWYQYNSENSHVVEVIDMMLNLGMFMYIGAIMPWSAMVQLGIMPLVLLAVLVHLFRRLPVVALLYPIIPAVHDLKEALFTGFFGPMGVGSVFYCSVAMIDITLEQSDSYGSQILEPIVYAIVLSSILVHGITIPVFQAGNNLKQRISSRHQYENVPDIERRSLQNSEHYRSYGSLTEQ</sequence>
<name>A0AAD7XV14_9FUNG</name>
<dbReference type="InterPro" id="IPR006153">
    <property type="entry name" value="Cation/H_exchanger_TM"/>
</dbReference>
<dbReference type="GO" id="GO:0036376">
    <property type="term" value="P:sodium ion export across plasma membrane"/>
    <property type="evidence" value="ECO:0007669"/>
    <property type="project" value="InterPro"/>
</dbReference>
<accession>A0AAD7XV14</accession>
<feature type="transmembrane region" description="Helical" evidence="5">
    <location>
        <begin position="356"/>
        <end position="378"/>
    </location>
</feature>
<feature type="transmembrane region" description="Helical" evidence="5">
    <location>
        <begin position="102"/>
        <end position="125"/>
    </location>
</feature>
<feature type="domain" description="Cation/H+ exchanger transmembrane" evidence="6">
    <location>
        <begin position="29"/>
        <end position="414"/>
    </location>
</feature>
<feature type="transmembrane region" description="Helical" evidence="5">
    <location>
        <begin position="245"/>
        <end position="273"/>
    </location>
</feature>
<evidence type="ECO:0000313" key="7">
    <source>
        <dbReference type="EMBL" id="KAJ8653918.1"/>
    </source>
</evidence>